<comment type="caution">
    <text evidence="2">The sequence shown here is derived from an EMBL/GenBank/DDBJ whole genome shotgun (WGS) entry which is preliminary data.</text>
</comment>
<keyword evidence="3" id="KW-1185">Reference proteome</keyword>
<dbReference type="Gene3D" id="3.30.540.10">
    <property type="entry name" value="Fructose-1,6-Bisphosphatase, subunit A, domain 1"/>
    <property type="match status" value="1"/>
</dbReference>
<dbReference type="GO" id="GO:0008934">
    <property type="term" value="F:inositol monophosphate 1-phosphatase activity"/>
    <property type="evidence" value="ECO:0007669"/>
    <property type="project" value="TreeGrafter"/>
</dbReference>
<dbReference type="AlphaFoldDB" id="A0A098QXU8"/>
<dbReference type="Gene3D" id="3.40.190.80">
    <property type="match status" value="1"/>
</dbReference>
<evidence type="ECO:0000313" key="2">
    <source>
        <dbReference type="EMBL" id="KGE72720.1"/>
    </source>
</evidence>
<dbReference type="Pfam" id="PF00459">
    <property type="entry name" value="Inositol_P"/>
    <property type="match status" value="1"/>
</dbReference>
<name>A0A098QXU8_9SPIO</name>
<dbReference type="OrthoDB" id="9772456at2"/>
<comment type="cofactor">
    <cofactor evidence="1">
        <name>Mg(2+)</name>
        <dbReference type="ChEBI" id="CHEBI:18420"/>
    </cofactor>
</comment>
<evidence type="ECO:0008006" key="4">
    <source>
        <dbReference type="Google" id="ProtNLM"/>
    </source>
</evidence>
<sequence length="292" mass="31900">MTENIWEPEFISGIVFQAGVMAMEYQDTIQGSQKADNSLVTKADREVEAFLTEKILEAYPQAVVLGEETAAAMTREELGRGLEGDLFIIDPIDGTAVYAAGLGGWGVSLGYARKGQLVHGAVFLPGQGEFYRTAGSRAEYARLAMDEQGRPRAPETGAIAFRPLLPRTEQPVQLVGITQYIAKDKPFPVPYTLVATASCVVSLLNTARGSFAGYIGKAKVWDMAAAWPIAHRAGVRGRMQEDNRTFGLSLTEGLWNMEPSHPRAWGLPGNVIFYRDEDLARNLRRGGSPEYA</sequence>
<dbReference type="GO" id="GO:0006020">
    <property type="term" value="P:inositol metabolic process"/>
    <property type="evidence" value="ECO:0007669"/>
    <property type="project" value="TreeGrafter"/>
</dbReference>
<dbReference type="SUPFAM" id="SSF56655">
    <property type="entry name" value="Carbohydrate phosphatase"/>
    <property type="match status" value="1"/>
</dbReference>
<dbReference type="Proteomes" id="UP000029692">
    <property type="component" value="Unassembled WGS sequence"/>
</dbReference>
<keyword evidence="1" id="KW-0479">Metal-binding</keyword>
<dbReference type="PANTHER" id="PTHR20854:SF4">
    <property type="entry name" value="INOSITOL-1-MONOPHOSPHATASE-RELATED"/>
    <property type="match status" value="1"/>
</dbReference>
<dbReference type="STRING" id="1480694.DC28_06700"/>
<dbReference type="EMBL" id="JNUP01000049">
    <property type="protein sequence ID" value="KGE72720.1"/>
    <property type="molecule type" value="Genomic_DNA"/>
</dbReference>
<accession>A0A098QXU8</accession>
<dbReference type="eggNOG" id="COG0483">
    <property type="taxonomic scope" value="Bacteria"/>
</dbReference>
<evidence type="ECO:0000256" key="1">
    <source>
        <dbReference type="PIRSR" id="PIRSR600760-2"/>
    </source>
</evidence>
<protein>
    <recommendedName>
        <fullName evidence="4">Inositol monophosphatase</fullName>
    </recommendedName>
</protein>
<feature type="binding site" evidence="1">
    <location>
        <position position="92"/>
    </location>
    <ligand>
        <name>Mg(2+)</name>
        <dbReference type="ChEBI" id="CHEBI:18420"/>
        <label>1</label>
        <note>catalytic</note>
    </ligand>
</feature>
<dbReference type="GO" id="GO:0007165">
    <property type="term" value="P:signal transduction"/>
    <property type="evidence" value="ECO:0007669"/>
    <property type="project" value="TreeGrafter"/>
</dbReference>
<reference evidence="2 3" key="1">
    <citation type="submission" date="2014-05" db="EMBL/GenBank/DDBJ databases">
        <title>De novo Genome Sequence of Spirocheata sp.</title>
        <authorList>
            <person name="Shivani Y."/>
            <person name="Subhash Y."/>
            <person name="Tushar L."/>
            <person name="Sasikala C."/>
            <person name="Ramana C.V."/>
        </authorList>
    </citation>
    <scope>NUCLEOTIDE SEQUENCE [LARGE SCALE GENOMIC DNA]</scope>
    <source>
        <strain evidence="2 3">JC230</strain>
    </source>
</reference>
<feature type="binding site" evidence="1">
    <location>
        <position position="67"/>
    </location>
    <ligand>
        <name>Mg(2+)</name>
        <dbReference type="ChEBI" id="CHEBI:18420"/>
        <label>1</label>
        <note>catalytic</note>
    </ligand>
</feature>
<dbReference type="InterPro" id="IPR000760">
    <property type="entry name" value="Inositol_monophosphatase-like"/>
</dbReference>
<feature type="binding site" evidence="1">
    <location>
        <position position="93"/>
    </location>
    <ligand>
        <name>Mg(2+)</name>
        <dbReference type="ChEBI" id="CHEBI:18420"/>
        <label>2</label>
    </ligand>
</feature>
<feature type="binding site" evidence="1">
    <location>
        <position position="222"/>
    </location>
    <ligand>
        <name>Mg(2+)</name>
        <dbReference type="ChEBI" id="CHEBI:18420"/>
        <label>1</label>
        <note>catalytic</note>
    </ligand>
</feature>
<dbReference type="PANTHER" id="PTHR20854">
    <property type="entry name" value="INOSITOL MONOPHOSPHATASE"/>
    <property type="match status" value="1"/>
</dbReference>
<keyword evidence="1" id="KW-0460">Magnesium</keyword>
<dbReference type="RefSeq" id="WP_037546993.1">
    <property type="nucleotide sequence ID" value="NZ_JNUP01000049.1"/>
</dbReference>
<feature type="binding site" evidence="1">
    <location>
        <position position="90"/>
    </location>
    <ligand>
        <name>Mg(2+)</name>
        <dbReference type="ChEBI" id="CHEBI:18420"/>
        <label>2</label>
    </ligand>
</feature>
<evidence type="ECO:0000313" key="3">
    <source>
        <dbReference type="Proteomes" id="UP000029692"/>
    </source>
</evidence>
<organism evidence="2 3">
    <name type="scientific">Spirochaeta lutea</name>
    <dbReference type="NCBI Taxonomy" id="1480694"/>
    <lineage>
        <taxon>Bacteria</taxon>
        <taxon>Pseudomonadati</taxon>
        <taxon>Spirochaetota</taxon>
        <taxon>Spirochaetia</taxon>
        <taxon>Spirochaetales</taxon>
        <taxon>Spirochaetaceae</taxon>
        <taxon>Spirochaeta</taxon>
    </lineage>
</organism>
<proteinExistence type="predicted"/>
<dbReference type="GO" id="GO:0046872">
    <property type="term" value="F:metal ion binding"/>
    <property type="evidence" value="ECO:0007669"/>
    <property type="project" value="UniProtKB-KW"/>
</dbReference>
<gene>
    <name evidence="2" type="ORF">DC28_06700</name>
</gene>
<dbReference type="PRINTS" id="PR00377">
    <property type="entry name" value="IMPHPHTASES"/>
</dbReference>